<comment type="caution">
    <text evidence="2">The sequence shown here is derived from an EMBL/GenBank/DDBJ whole genome shotgun (WGS) entry which is preliminary data.</text>
</comment>
<dbReference type="RefSeq" id="WP_136431301.1">
    <property type="nucleotide sequence ID" value="NZ_JBHSNS010000001.1"/>
</dbReference>
<feature type="transmembrane region" description="Helical" evidence="1">
    <location>
        <begin position="124"/>
        <end position="142"/>
    </location>
</feature>
<evidence type="ECO:0000313" key="2">
    <source>
        <dbReference type="EMBL" id="MFC5728370.1"/>
    </source>
</evidence>
<evidence type="ECO:0000313" key="3">
    <source>
        <dbReference type="Proteomes" id="UP001596072"/>
    </source>
</evidence>
<proteinExistence type="predicted"/>
<accession>A0ABW0ZIQ9</accession>
<feature type="transmembrane region" description="Helical" evidence="1">
    <location>
        <begin position="214"/>
        <end position="238"/>
    </location>
</feature>
<feature type="transmembrane region" description="Helical" evidence="1">
    <location>
        <begin position="283"/>
        <end position="301"/>
    </location>
</feature>
<evidence type="ECO:0000256" key="1">
    <source>
        <dbReference type="SAM" id="Phobius"/>
    </source>
</evidence>
<feature type="transmembrane region" description="Helical" evidence="1">
    <location>
        <begin position="20"/>
        <end position="37"/>
    </location>
</feature>
<sequence>MPDESGAPPPGQRFPLLARAWPATVGLAVACVGASVAKQPFRAFDTYFHLRFGDEFRGSWSISDPGQPSTASTNDWLPTQWLAQVGLSLVSDSLGTTGLVIVFAALVSALAAGTYLLVRSWASLPAATIVTPIVLLACLPSVSLRPQMLSFLFATVVVASWAGVRRSRRVPWWLVPLGWLWAVCHGMWILGVAMSLVLAVAVCVERRAGRRETLLMLSVPAGMLLAVCLTPAGPRLIASVLLVNSRAEYFREWGPPDLASAVGIPVTLLLFTAVLLTARRGHLASVDVALLGLGTVFSLYSLRTLPLAAVVLAPLVGSELSRLRAQRTVRRTALGRPELTVVAGLSTLLVILAPLLPDSGRDEAAEQLAAFDARLEALRPGEVVLTDRVSGAVLLWTHPELDVPIHGYGDVYTDDELESYRVLVKVAPGWERTLSDLRPSAAVMPDDLPLTHALLQQGWSVTQQEQELLYLSPPETA</sequence>
<keyword evidence="3" id="KW-1185">Reference proteome</keyword>
<name>A0ABW0ZIQ9_9ACTN</name>
<feature type="transmembrane region" description="Helical" evidence="1">
    <location>
        <begin position="149"/>
        <end position="167"/>
    </location>
</feature>
<dbReference type="EMBL" id="JBHSNS010000001">
    <property type="protein sequence ID" value="MFC5728370.1"/>
    <property type="molecule type" value="Genomic_DNA"/>
</dbReference>
<dbReference type="Proteomes" id="UP001596072">
    <property type="component" value="Unassembled WGS sequence"/>
</dbReference>
<organism evidence="2 3">
    <name type="scientific">Nocardioides vastitatis</name>
    <dbReference type="NCBI Taxonomy" id="2568655"/>
    <lineage>
        <taxon>Bacteria</taxon>
        <taxon>Bacillati</taxon>
        <taxon>Actinomycetota</taxon>
        <taxon>Actinomycetes</taxon>
        <taxon>Propionibacteriales</taxon>
        <taxon>Nocardioidaceae</taxon>
        <taxon>Nocardioides</taxon>
    </lineage>
</organism>
<evidence type="ECO:0008006" key="4">
    <source>
        <dbReference type="Google" id="ProtNLM"/>
    </source>
</evidence>
<feature type="transmembrane region" description="Helical" evidence="1">
    <location>
        <begin position="179"/>
        <end position="202"/>
    </location>
</feature>
<keyword evidence="1" id="KW-1133">Transmembrane helix</keyword>
<feature type="transmembrane region" description="Helical" evidence="1">
    <location>
        <begin position="258"/>
        <end position="276"/>
    </location>
</feature>
<protein>
    <recommendedName>
        <fullName evidence="4">Glycosyltransferase RgtA/B/C/D-like domain-containing protein</fullName>
    </recommendedName>
</protein>
<feature type="transmembrane region" description="Helical" evidence="1">
    <location>
        <begin position="98"/>
        <end position="118"/>
    </location>
</feature>
<keyword evidence="1" id="KW-0812">Transmembrane</keyword>
<keyword evidence="1" id="KW-0472">Membrane</keyword>
<reference evidence="3" key="1">
    <citation type="journal article" date="2019" name="Int. J. Syst. Evol. Microbiol.">
        <title>The Global Catalogue of Microorganisms (GCM) 10K type strain sequencing project: providing services to taxonomists for standard genome sequencing and annotation.</title>
        <authorList>
            <consortium name="The Broad Institute Genomics Platform"/>
            <consortium name="The Broad Institute Genome Sequencing Center for Infectious Disease"/>
            <person name="Wu L."/>
            <person name="Ma J."/>
        </authorList>
    </citation>
    <scope>NUCLEOTIDE SEQUENCE [LARGE SCALE GENOMIC DNA]</scope>
    <source>
        <strain evidence="3">YIM 94188</strain>
    </source>
</reference>
<gene>
    <name evidence="2" type="ORF">ACFPQB_05535</name>
</gene>